<accession>A0ACB7YDQ8</accession>
<reference evidence="1 2" key="1">
    <citation type="journal article" date="2021" name="Hortic Res">
        <title>High-quality reference genome and annotation aids understanding of berry development for evergreen blueberry (Vaccinium darrowii).</title>
        <authorList>
            <person name="Yu J."/>
            <person name="Hulse-Kemp A.M."/>
            <person name="Babiker E."/>
            <person name="Staton M."/>
        </authorList>
    </citation>
    <scope>NUCLEOTIDE SEQUENCE [LARGE SCALE GENOMIC DNA]</scope>
    <source>
        <strain evidence="2">cv. NJ 8807/NJ 8810</strain>
        <tissue evidence="1">Young leaf</tissue>
    </source>
</reference>
<keyword evidence="2" id="KW-1185">Reference proteome</keyword>
<proteinExistence type="predicted"/>
<sequence length="311" mass="34608">MVVGGDLDVLEMFKLFAHTCQIDLYVELSDVLGPLITAFRTNPLDACPSNVIPTVDEVLHVEPISSTDDDFEENVVDLSKEEVEWSDDSDDPIYDLDNEIDSEVASGSDGMSDYQCEDDARDTSSSDDDLGTFGPTTKAFDPSKYGVEFHVGEHGKIKLAKGLLFENVDKFREALRDYTIQEGCTIVRLKNEKSRVTCECAALDCNWRVHASPLPDGVTYMIKSYNGEHTCLSGSKSVEANSTWIAKKLAVSLRANFGIRISLREKWLLDRAPDLVTLTEIKFTPDGLFCFFGGIWCVVRGGDKRVYAQDK</sequence>
<name>A0ACB7YDQ8_9ERIC</name>
<protein>
    <submittedName>
        <fullName evidence="1">Uncharacterized protein</fullName>
    </submittedName>
</protein>
<evidence type="ECO:0000313" key="2">
    <source>
        <dbReference type="Proteomes" id="UP000828048"/>
    </source>
</evidence>
<gene>
    <name evidence="1" type="ORF">Vadar_009383</name>
</gene>
<dbReference type="EMBL" id="CM037158">
    <property type="protein sequence ID" value="KAH7851278.1"/>
    <property type="molecule type" value="Genomic_DNA"/>
</dbReference>
<dbReference type="Proteomes" id="UP000828048">
    <property type="component" value="Chromosome 8"/>
</dbReference>
<organism evidence="1 2">
    <name type="scientific">Vaccinium darrowii</name>
    <dbReference type="NCBI Taxonomy" id="229202"/>
    <lineage>
        <taxon>Eukaryota</taxon>
        <taxon>Viridiplantae</taxon>
        <taxon>Streptophyta</taxon>
        <taxon>Embryophyta</taxon>
        <taxon>Tracheophyta</taxon>
        <taxon>Spermatophyta</taxon>
        <taxon>Magnoliopsida</taxon>
        <taxon>eudicotyledons</taxon>
        <taxon>Gunneridae</taxon>
        <taxon>Pentapetalae</taxon>
        <taxon>asterids</taxon>
        <taxon>Ericales</taxon>
        <taxon>Ericaceae</taxon>
        <taxon>Vaccinioideae</taxon>
        <taxon>Vaccinieae</taxon>
        <taxon>Vaccinium</taxon>
    </lineage>
</organism>
<comment type="caution">
    <text evidence="1">The sequence shown here is derived from an EMBL/GenBank/DDBJ whole genome shotgun (WGS) entry which is preliminary data.</text>
</comment>
<evidence type="ECO:0000313" key="1">
    <source>
        <dbReference type="EMBL" id="KAH7851278.1"/>
    </source>
</evidence>